<name>A0A8J2QYM6_9NEOP</name>
<keyword evidence="2" id="KW-0732">Signal</keyword>
<sequence length="344" mass="39260">MNRIILLHFLFTLAYGASQQRYGVTNQYPTYTTVASLYNENQFPYKTNYGSDVASFPEATRYPNYNSAYSTVTPYPYNSAGSNNNYQSGYTTPNYGSNQNYGYGQGYSGQSFGQGVSTYEMPFMKYNEGYCVNRSPQNGIWVDSLTGMWYGVEFIQHLAGDARVDYDRTCIVIHISEPADQPNTENPPHHVQHMTARFRQEFRNLRLLWDEAGQTIEYAMYFRNDSAGYWQVFHGQNGTLTIRPNYQQFDGTVQVLKAVNDHLVLNFCQEASNGRPAQLYTVLFSREPGAMLRWEIESVHALLQNKKLSVASRRMVCGNGADKPILSVLFSLISCLFVFLVRSY</sequence>
<feature type="transmembrane region" description="Helical" evidence="1">
    <location>
        <begin position="324"/>
        <end position="341"/>
    </location>
</feature>
<gene>
    <name evidence="3" type="ORF">DCHRY22_LOCUS11761</name>
</gene>
<keyword evidence="1" id="KW-0472">Membrane</keyword>
<dbReference type="AlphaFoldDB" id="A0A8J2QYM6"/>
<evidence type="ECO:0000256" key="2">
    <source>
        <dbReference type="SAM" id="SignalP"/>
    </source>
</evidence>
<dbReference type="Proteomes" id="UP000789524">
    <property type="component" value="Unassembled WGS sequence"/>
</dbReference>
<keyword evidence="1" id="KW-1133">Transmembrane helix</keyword>
<keyword evidence="4" id="KW-1185">Reference proteome</keyword>
<dbReference type="OrthoDB" id="6615450at2759"/>
<feature type="chain" id="PRO_5035234489" evidence="2">
    <location>
        <begin position="17"/>
        <end position="344"/>
    </location>
</feature>
<evidence type="ECO:0000313" key="3">
    <source>
        <dbReference type="EMBL" id="CAG9575979.1"/>
    </source>
</evidence>
<comment type="caution">
    <text evidence="3">The sequence shown here is derived from an EMBL/GenBank/DDBJ whole genome shotgun (WGS) entry which is preliminary data.</text>
</comment>
<keyword evidence="1" id="KW-0812">Transmembrane</keyword>
<evidence type="ECO:0000313" key="4">
    <source>
        <dbReference type="Proteomes" id="UP000789524"/>
    </source>
</evidence>
<evidence type="ECO:0000256" key="1">
    <source>
        <dbReference type="SAM" id="Phobius"/>
    </source>
</evidence>
<dbReference type="EMBL" id="CAKASE010000074">
    <property type="protein sequence ID" value="CAG9575979.1"/>
    <property type="molecule type" value="Genomic_DNA"/>
</dbReference>
<organism evidence="3 4">
    <name type="scientific">Danaus chrysippus</name>
    <name type="common">African queen</name>
    <dbReference type="NCBI Taxonomy" id="151541"/>
    <lineage>
        <taxon>Eukaryota</taxon>
        <taxon>Metazoa</taxon>
        <taxon>Ecdysozoa</taxon>
        <taxon>Arthropoda</taxon>
        <taxon>Hexapoda</taxon>
        <taxon>Insecta</taxon>
        <taxon>Pterygota</taxon>
        <taxon>Neoptera</taxon>
        <taxon>Endopterygota</taxon>
        <taxon>Lepidoptera</taxon>
        <taxon>Glossata</taxon>
        <taxon>Ditrysia</taxon>
        <taxon>Papilionoidea</taxon>
        <taxon>Nymphalidae</taxon>
        <taxon>Danainae</taxon>
        <taxon>Danaini</taxon>
        <taxon>Danaina</taxon>
        <taxon>Danaus</taxon>
        <taxon>Anosia</taxon>
    </lineage>
</organism>
<proteinExistence type="predicted"/>
<accession>A0A8J2QYM6</accession>
<reference evidence="3" key="1">
    <citation type="submission" date="2021-09" db="EMBL/GenBank/DDBJ databases">
        <authorList>
            <person name="Martin H S."/>
        </authorList>
    </citation>
    <scope>NUCLEOTIDE SEQUENCE</scope>
</reference>
<feature type="signal peptide" evidence="2">
    <location>
        <begin position="1"/>
        <end position="16"/>
    </location>
</feature>
<protein>
    <submittedName>
        <fullName evidence="3">(African queen) hypothetical protein</fullName>
    </submittedName>
</protein>